<protein>
    <submittedName>
        <fullName evidence="1">Uncharacterized protein</fullName>
    </submittedName>
</protein>
<dbReference type="AlphaFoldDB" id="A0A1G5IHK8"/>
<dbReference type="EMBL" id="FMUX01000020">
    <property type="protein sequence ID" value="SCY75655.1"/>
    <property type="molecule type" value="Genomic_DNA"/>
</dbReference>
<evidence type="ECO:0000313" key="1">
    <source>
        <dbReference type="EMBL" id="SCY75655.1"/>
    </source>
</evidence>
<dbReference type="STRING" id="419481.SAMN05216233_12028"/>
<name>A0A1G5IHK8_9BACT</name>
<proteinExistence type="predicted"/>
<accession>A0A1G5IHK8</accession>
<reference evidence="1 2" key="1">
    <citation type="submission" date="2016-10" db="EMBL/GenBank/DDBJ databases">
        <authorList>
            <person name="de Groot N.N."/>
        </authorList>
    </citation>
    <scope>NUCLEOTIDE SEQUENCE [LARGE SCALE GENOMIC DNA]</scope>
    <source>
        <strain evidence="1 2">AA1</strain>
    </source>
</reference>
<evidence type="ECO:0000313" key="2">
    <source>
        <dbReference type="Proteomes" id="UP000198870"/>
    </source>
</evidence>
<dbReference type="Proteomes" id="UP000198870">
    <property type="component" value="Unassembled WGS sequence"/>
</dbReference>
<organism evidence="1 2">
    <name type="scientific">Desulfoluna spongiiphila</name>
    <dbReference type="NCBI Taxonomy" id="419481"/>
    <lineage>
        <taxon>Bacteria</taxon>
        <taxon>Pseudomonadati</taxon>
        <taxon>Thermodesulfobacteriota</taxon>
        <taxon>Desulfobacteria</taxon>
        <taxon>Desulfobacterales</taxon>
        <taxon>Desulfolunaceae</taxon>
        <taxon>Desulfoluna</taxon>
    </lineage>
</organism>
<dbReference type="RefSeq" id="WP_092213854.1">
    <property type="nucleotide sequence ID" value="NZ_FMUX01000020.1"/>
</dbReference>
<dbReference type="OrthoDB" id="5410226at2"/>
<gene>
    <name evidence="1" type="ORF">SAMN05216233_12028</name>
</gene>
<sequence>MDTLTTEEKRLEGEGESRTVRTRESDVTRVVHSGLVMRPIYELEARRFRFGEAGGKAWEVLDLCWLAFAILDTISEVTEYQVGASRSEVIKRIRSSARVQAQAAGVDISDEELDEVISRVFDHLSNRERRYLPFEYPYYDGQEGRFDTRKFWLIKAVYTGYGETTSFALTDEGYAAYFGLHETSALDGTAIGNLRIKLFIERGNVDDAILVADQNQKQCFRKAGDIRNVRRAIARNIHAVEFAKINAMADEGTGQAIQIQEESSRLQTLVMAYLQDASDAELEEKLHQLAGQLRHLNSRQMDLVGELQRLPDDYHKHSHKLFRRNSYGILPSPDEVLKRVARLEEHDAARVGREFIARFDPPTRPSLFDPATLMDAMDRFLERMSGPQEKQRAVCEIDGEDLETYHSELTDDLMASAGAFMRNAVHKEGFLALSDLMERSCDSGTPMAVAAAMTVFQCFVDPRTAEKNRVQVRLADTESRFSTRLPDGRLYRGHNLALVPLSMGRAEAN</sequence>
<keyword evidence="2" id="KW-1185">Reference proteome</keyword>